<dbReference type="SUPFAM" id="SSF53850">
    <property type="entry name" value="Periplasmic binding protein-like II"/>
    <property type="match status" value="1"/>
</dbReference>
<sequence length="306" mass="34929">MVNLNNLDLNLLKALNALLEERNVTRAAERLALTQPAVSGMLARLRLYFADPLLIRTSNGMIPTDRAMTLAAPLKRILQELESLVQPNEFNPAELAITLKIGATDNAFRAIGVPFIQQLQQIAPNVKTAFLTLQNHDMETMLEKGELDLALLSNLAVPEKLHYKPLYQENYVCAMRQNHPILQQAWTLENFCQYHFILGSFFGGGFSGATDRVLHSLGYQRKVAVSVQNFALIPELLRQSDYLAVVPEHLIHVEDDLIIKAPPFEAEHYTKVMAWHERTHQDRIQKWLRQRLFDTVQMLEAKRNKV</sequence>
<dbReference type="InterPro" id="IPR036388">
    <property type="entry name" value="WH-like_DNA-bd_sf"/>
</dbReference>
<keyword evidence="3" id="KW-0238">DNA-binding</keyword>
<dbReference type="PANTHER" id="PTHR30118:SF15">
    <property type="entry name" value="TRANSCRIPTIONAL REGULATORY PROTEIN"/>
    <property type="match status" value="1"/>
</dbReference>
<dbReference type="InterPro" id="IPR000847">
    <property type="entry name" value="LysR_HTH_N"/>
</dbReference>
<evidence type="ECO:0000256" key="3">
    <source>
        <dbReference type="ARBA" id="ARBA00023125"/>
    </source>
</evidence>
<dbReference type="Pfam" id="PF00126">
    <property type="entry name" value="HTH_1"/>
    <property type="match status" value="1"/>
</dbReference>
<dbReference type="GO" id="GO:0003700">
    <property type="term" value="F:DNA-binding transcription factor activity"/>
    <property type="evidence" value="ECO:0007669"/>
    <property type="project" value="InterPro"/>
</dbReference>
<protein>
    <submittedName>
        <fullName evidence="6">LysR family transcriptional regulator protein</fullName>
    </submittedName>
</protein>
<name>A0A4V7ICY9_BIBTR</name>
<evidence type="ECO:0000259" key="5">
    <source>
        <dbReference type="PROSITE" id="PS50931"/>
    </source>
</evidence>
<reference evidence="6 7" key="1">
    <citation type="journal article" date="2014" name="Genome Announc.">
        <title>Complete Closed Genome Sequences of Three Bibersteinia trehalosi Nasopharyngeal Isolates from Cattle with Shipping Fever.</title>
        <authorList>
            <person name="Harhay G.P."/>
            <person name="McVey D.S."/>
            <person name="Koren S."/>
            <person name="Phillippy A.M."/>
            <person name="Bono J."/>
            <person name="Harhay D.M."/>
            <person name="Clawson M.L."/>
            <person name="Heaton M.P."/>
            <person name="Chitko-McKown C.G."/>
            <person name="Korlach J."/>
            <person name="Smith T.P."/>
        </authorList>
    </citation>
    <scope>NUCLEOTIDE SEQUENCE [LARGE SCALE GENOMIC DNA]</scope>
    <source>
        <strain evidence="6 7">USDA-ARS-USMARC-188</strain>
    </source>
</reference>
<evidence type="ECO:0000313" key="7">
    <source>
        <dbReference type="Proteomes" id="UP000019091"/>
    </source>
</evidence>
<dbReference type="InterPro" id="IPR036390">
    <property type="entry name" value="WH_DNA-bd_sf"/>
</dbReference>
<proteinExistence type="inferred from homology"/>
<evidence type="ECO:0000256" key="1">
    <source>
        <dbReference type="ARBA" id="ARBA00009437"/>
    </source>
</evidence>
<dbReference type="SUPFAM" id="SSF46785">
    <property type="entry name" value="Winged helix' DNA-binding domain"/>
    <property type="match status" value="1"/>
</dbReference>
<accession>A0A4V7ICY9</accession>
<dbReference type="GO" id="GO:0003677">
    <property type="term" value="F:DNA binding"/>
    <property type="evidence" value="ECO:0007669"/>
    <property type="project" value="UniProtKB-KW"/>
</dbReference>
<dbReference type="Gene3D" id="3.40.190.10">
    <property type="entry name" value="Periplasmic binding protein-like II"/>
    <property type="match status" value="2"/>
</dbReference>
<dbReference type="PANTHER" id="PTHR30118">
    <property type="entry name" value="HTH-TYPE TRANSCRIPTIONAL REGULATOR LEUO-RELATED"/>
    <property type="match status" value="1"/>
</dbReference>
<dbReference type="EMBL" id="CP006954">
    <property type="protein sequence ID" value="AHG82837.1"/>
    <property type="molecule type" value="Genomic_DNA"/>
</dbReference>
<keyword evidence="2" id="KW-0805">Transcription regulation</keyword>
<dbReference type="AlphaFoldDB" id="A0A4V7ICY9"/>
<evidence type="ECO:0000313" key="6">
    <source>
        <dbReference type="EMBL" id="AHG82837.1"/>
    </source>
</evidence>
<keyword evidence="4" id="KW-0804">Transcription</keyword>
<evidence type="ECO:0000256" key="4">
    <source>
        <dbReference type="ARBA" id="ARBA00023163"/>
    </source>
</evidence>
<dbReference type="PRINTS" id="PR00039">
    <property type="entry name" value="HTHLYSR"/>
</dbReference>
<dbReference type="RefSeq" id="WP_015431473.1">
    <property type="nucleotide sequence ID" value="NZ_CP006954.1"/>
</dbReference>
<evidence type="ECO:0000256" key="2">
    <source>
        <dbReference type="ARBA" id="ARBA00023015"/>
    </source>
</evidence>
<dbReference type="InterPro" id="IPR005119">
    <property type="entry name" value="LysR_subst-bd"/>
</dbReference>
<dbReference type="Pfam" id="PF03466">
    <property type="entry name" value="LysR_substrate"/>
    <property type="match status" value="1"/>
</dbReference>
<dbReference type="Proteomes" id="UP000019091">
    <property type="component" value="Chromosome"/>
</dbReference>
<dbReference type="KEGG" id="btre:F542_21290"/>
<dbReference type="OrthoDB" id="8557381at2"/>
<gene>
    <name evidence="6" type="ORF">F542_21290</name>
</gene>
<dbReference type="PROSITE" id="PS50931">
    <property type="entry name" value="HTH_LYSR"/>
    <property type="match status" value="1"/>
</dbReference>
<comment type="similarity">
    <text evidence="1">Belongs to the LysR transcriptional regulatory family.</text>
</comment>
<feature type="domain" description="HTH lysR-type" evidence="5">
    <location>
        <begin position="7"/>
        <end position="64"/>
    </location>
</feature>
<dbReference type="InterPro" id="IPR050389">
    <property type="entry name" value="LysR-type_TF"/>
</dbReference>
<dbReference type="Gene3D" id="1.10.10.10">
    <property type="entry name" value="Winged helix-like DNA-binding domain superfamily/Winged helix DNA-binding domain"/>
    <property type="match status" value="1"/>
</dbReference>
<organism evidence="6 7">
    <name type="scientific">Bibersteinia trehalosi USDA-ARS-USMARC-188</name>
    <dbReference type="NCBI Taxonomy" id="1263829"/>
    <lineage>
        <taxon>Bacteria</taxon>
        <taxon>Pseudomonadati</taxon>
        <taxon>Pseudomonadota</taxon>
        <taxon>Gammaproteobacteria</taxon>
        <taxon>Pasteurellales</taxon>
        <taxon>Pasteurellaceae</taxon>
        <taxon>Bibersteinia</taxon>
    </lineage>
</organism>